<dbReference type="RefSeq" id="YP_009611910.1">
    <property type="nucleotide sequence ID" value="NC_042013.1"/>
</dbReference>
<protein>
    <submittedName>
        <fullName evidence="1">Uncharacterized protein</fullName>
    </submittedName>
</protein>
<dbReference type="GeneID" id="40088248"/>
<dbReference type="EMBL" id="MF403008">
    <property type="protein sequence ID" value="AUZ95027.1"/>
    <property type="molecule type" value="Genomic_DNA"/>
</dbReference>
<organism evidence="1 2">
    <name type="scientific">Agrobacterium phage Atu_ph07</name>
    <dbReference type="NCBI Taxonomy" id="2024264"/>
    <lineage>
        <taxon>Viruses</taxon>
        <taxon>Duplodnaviria</taxon>
        <taxon>Heunggongvirae</taxon>
        <taxon>Uroviricota</taxon>
        <taxon>Caudoviricetes</taxon>
        <taxon>Polybotosvirus</taxon>
        <taxon>Polybotosvirus Atuph07</taxon>
    </lineage>
</organism>
<evidence type="ECO:0000313" key="2">
    <source>
        <dbReference type="Proteomes" id="UP000223025"/>
    </source>
</evidence>
<keyword evidence="2" id="KW-1185">Reference proteome</keyword>
<dbReference type="KEGG" id="vg:40088248"/>
<accession>A0A2L0UZS2</accession>
<evidence type="ECO:0000313" key="1">
    <source>
        <dbReference type="EMBL" id="AUZ95027.1"/>
    </source>
</evidence>
<name>A0A2L0UZS2_9CAUD</name>
<dbReference type="Proteomes" id="UP000223025">
    <property type="component" value="Segment"/>
</dbReference>
<reference evidence="1 2" key="1">
    <citation type="submission" date="2017-06" db="EMBL/GenBank/DDBJ databases">
        <authorList>
            <person name="Kim H.J."/>
            <person name="Triplett B.A."/>
        </authorList>
    </citation>
    <scope>NUCLEOTIDE SEQUENCE [LARGE SCALE GENOMIC DNA]</scope>
</reference>
<proteinExistence type="predicted"/>
<sequence>MSMNFYVANIVNGECKIPYSMDALRSFNETETGAYIGPNYAYCRDLDVGFSDGNAKFLMNRLGIKIENGCTDEIPLNQELVDKIDTQLDSFFQDGEWEDYRRMMRIKTLVLLGIHQYKADVIYGA</sequence>